<dbReference type="EMBL" id="BPWL01000004">
    <property type="protein sequence ID" value="GJJ09651.1"/>
    <property type="molecule type" value="Genomic_DNA"/>
</dbReference>
<accession>A0AAV5AAX2</accession>
<feature type="region of interest" description="Disordered" evidence="1">
    <location>
        <begin position="514"/>
        <end position="554"/>
    </location>
</feature>
<evidence type="ECO:0000313" key="2">
    <source>
        <dbReference type="EMBL" id="GJJ09651.1"/>
    </source>
</evidence>
<evidence type="ECO:0000256" key="1">
    <source>
        <dbReference type="SAM" id="MobiDB-lite"/>
    </source>
</evidence>
<keyword evidence="3" id="KW-1185">Reference proteome</keyword>
<dbReference type="Proteomes" id="UP001050691">
    <property type="component" value="Unassembled WGS sequence"/>
</dbReference>
<proteinExistence type="predicted"/>
<feature type="compositionally biased region" description="Low complexity" evidence="1">
    <location>
        <begin position="675"/>
        <end position="688"/>
    </location>
</feature>
<dbReference type="PANTHER" id="PTHR38120:SF1">
    <property type="entry name" value="M PROTEIN, SEROTYPE 2.1"/>
    <property type="match status" value="1"/>
</dbReference>
<sequence length="700" mass="77070">MNGMLKENSNVSSALQHAEARLAEFYAEQARMEEEMATRMEIAEKLRSQVRELEKDKREALRRYAEQTASFEAERQALYDNEQHLKSRIQSLTASRKLQQEAMEQVKEELAERSSTPPEPQEDDRGMIFPSPRPPRPAPKEDDMDVSDGPEITALKLELSTLTTSHTSLQTTVQMLQAELGDLKRVNNTLQEENESYSLLLMERALNGTGVDMLRRVSGQEKAVSSSESFGVVEDRNPSEEPERSSLRSSKKSMLDRVAEDDELTFHAQNDDIPDSLAAELQKEEVTPTSLPNHRRRRTRLNSTSTSPTGTPVGESLADLPITGPGLDLAAELGRAENKDILDGRGTMNSSNSGPKFSDSPVVVSGEVEALRQEVKSLKDANKALSLYASKIIDRIIMQEGFEHVLSVDYDSKTSGPKSPGAFDEVVAKASKETPPRSPAPKAQGFFLTRAASASAKASTSSTNKENLVKFPSTEKNEKLTTFDTHRPTATNADKRNRRSMSFDWRSFSMFGGTSNSMPDKEKNLRPLTLRPGALPLTNARKLESEEDDDDRKERERLNATMKLMGVNKPPEEVKPVVASTPEVVSNKPPSSNRFSFFGLMSKPAPTPVVEPPTPSAELTSEALEQAEAEANLASLDAREKILSAEIAKGTGSGFTELQTEGRLSLGEQWRSQRSRSASGKSHSSGASTVWSAGLRAEED</sequence>
<feature type="region of interest" description="Disordered" evidence="1">
    <location>
        <begin position="649"/>
        <end position="700"/>
    </location>
</feature>
<organism evidence="2 3">
    <name type="scientific">Clathrus columnatus</name>
    <dbReference type="NCBI Taxonomy" id="1419009"/>
    <lineage>
        <taxon>Eukaryota</taxon>
        <taxon>Fungi</taxon>
        <taxon>Dikarya</taxon>
        <taxon>Basidiomycota</taxon>
        <taxon>Agaricomycotina</taxon>
        <taxon>Agaricomycetes</taxon>
        <taxon>Phallomycetidae</taxon>
        <taxon>Phallales</taxon>
        <taxon>Clathraceae</taxon>
        <taxon>Clathrus</taxon>
    </lineage>
</organism>
<feature type="compositionally biased region" description="Low complexity" evidence="1">
    <location>
        <begin position="301"/>
        <end position="316"/>
    </location>
</feature>
<gene>
    <name evidence="2" type="ORF">Clacol_003875</name>
</gene>
<feature type="region of interest" description="Disordered" evidence="1">
    <location>
        <begin position="284"/>
        <end position="321"/>
    </location>
</feature>
<dbReference type="AlphaFoldDB" id="A0AAV5AAX2"/>
<comment type="caution">
    <text evidence="2">The sequence shown here is derived from an EMBL/GenBank/DDBJ whole genome shotgun (WGS) entry which is preliminary data.</text>
</comment>
<dbReference type="PANTHER" id="PTHR38120">
    <property type="entry name" value="EXPRESSED PROTEIN"/>
    <property type="match status" value="1"/>
</dbReference>
<feature type="compositionally biased region" description="Basic and acidic residues" evidence="1">
    <location>
        <begin position="233"/>
        <end position="246"/>
    </location>
</feature>
<evidence type="ECO:0000313" key="3">
    <source>
        <dbReference type="Proteomes" id="UP001050691"/>
    </source>
</evidence>
<feature type="region of interest" description="Disordered" evidence="1">
    <location>
        <begin position="98"/>
        <end position="148"/>
    </location>
</feature>
<feature type="region of interest" description="Disordered" evidence="1">
    <location>
        <begin position="221"/>
        <end position="255"/>
    </location>
</feature>
<reference evidence="2" key="1">
    <citation type="submission" date="2021-10" db="EMBL/GenBank/DDBJ databases">
        <title>De novo Genome Assembly of Clathrus columnatus (Basidiomycota, Fungi) Using Illumina and Nanopore Sequence Data.</title>
        <authorList>
            <person name="Ogiso-Tanaka E."/>
            <person name="Itagaki H."/>
            <person name="Hosoya T."/>
            <person name="Hosaka K."/>
        </authorList>
    </citation>
    <scope>NUCLEOTIDE SEQUENCE</scope>
    <source>
        <strain evidence="2">MO-923</strain>
    </source>
</reference>
<name>A0AAV5AAX2_9AGAM</name>
<protein>
    <submittedName>
        <fullName evidence="2">Uncharacterized protein</fullName>
    </submittedName>
</protein>